<dbReference type="Pfam" id="PF01557">
    <property type="entry name" value="FAA_hydrolase"/>
    <property type="match status" value="1"/>
</dbReference>
<keyword evidence="4" id="KW-0378">Hydrolase</keyword>
<dbReference type="InterPro" id="IPR051121">
    <property type="entry name" value="FAH"/>
</dbReference>
<keyword evidence="2" id="KW-0479">Metal-binding</keyword>
<proteinExistence type="inferred from homology"/>
<accession>A0A7C4E292</accession>
<evidence type="ECO:0000259" key="3">
    <source>
        <dbReference type="Pfam" id="PF01557"/>
    </source>
</evidence>
<dbReference type="InterPro" id="IPR036663">
    <property type="entry name" value="Fumarylacetoacetase_C_sf"/>
</dbReference>
<feature type="domain" description="Fumarylacetoacetase-like C-terminal" evidence="3">
    <location>
        <begin position="121"/>
        <end position="299"/>
    </location>
</feature>
<comment type="caution">
    <text evidence="4">The sequence shown here is derived from an EMBL/GenBank/DDBJ whole genome shotgun (WGS) entry which is preliminary data.</text>
</comment>
<dbReference type="InterPro" id="IPR011234">
    <property type="entry name" value="Fumarylacetoacetase-like_C"/>
</dbReference>
<comment type="similarity">
    <text evidence="1">Belongs to the FAH family.</text>
</comment>
<dbReference type="AlphaFoldDB" id="A0A7C4E292"/>
<name>A0A7C4E292_CALS0</name>
<dbReference type="EMBL" id="DTAD01000034">
    <property type="protein sequence ID" value="HGN90246.1"/>
    <property type="molecule type" value="Genomic_DNA"/>
</dbReference>
<dbReference type="GO" id="GO:0044281">
    <property type="term" value="P:small molecule metabolic process"/>
    <property type="evidence" value="ECO:0007669"/>
    <property type="project" value="UniProtKB-ARBA"/>
</dbReference>
<dbReference type="GO" id="GO:0046872">
    <property type="term" value="F:metal ion binding"/>
    <property type="evidence" value="ECO:0007669"/>
    <property type="project" value="UniProtKB-KW"/>
</dbReference>
<evidence type="ECO:0000256" key="2">
    <source>
        <dbReference type="ARBA" id="ARBA00022723"/>
    </source>
</evidence>
<reference evidence="4" key="1">
    <citation type="journal article" date="2020" name="mSystems">
        <title>Genome- and Community-Level Interaction Insights into Carbon Utilization and Element Cycling Functions of Hydrothermarchaeota in Hydrothermal Sediment.</title>
        <authorList>
            <person name="Zhou Z."/>
            <person name="Liu Y."/>
            <person name="Xu W."/>
            <person name="Pan J."/>
            <person name="Luo Z.H."/>
            <person name="Li M."/>
        </authorList>
    </citation>
    <scope>NUCLEOTIDE SEQUENCE [LARGE SCALE GENOMIC DNA]</scope>
    <source>
        <strain evidence="4">SpSt-613</strain>
    </source>
</reference>
<protein>
    <submittedName>
        <fullName evidence="4">Fumarylacetoacetate hydrolase</fullName>
    </submittedName>
</protein>
<dbReference type="SUPFAM" id="SSF56529">
    <property type="entry name" value="FAH"/>
    <property type="match status" value="1"/>
</dbReference>
<sequence length="308" mass="34386">MKIARIMVPRLGKRLAIVEDDEALVLSNPQYGGPRGFLTLVKEARAKKVALEQYIRERVKKDRRVKRMGFQQQLGEDVKSPRLLIPLLPPEVWGAGVTYLRSREAREYETVAKGIYDRVYEAKRPEIFFKATPSRCVGPGEDAFIRSDTNWSVPEPELALIIGPGHEIIGFTIGNDVSARDIEGENPLYLPQAKIYRGSCALGPVIATQESVGDAKNLAITMTIYRGGEKVYEGSTSTARLKRSFEELIHYLVLDNVIPAGTVLLTGTGIVPPDDFSLQDNDVVEIWVEKIGVLRNRVRRLSNRGKPS</sequence>
<dbReference type="PANTHER" id="PTHR42796">
    <property type="entry name" value="FUMARYLACETOACETATE HYDROLASE DOMAIN-CONTAINING PROTEIN 2A-RELATED"/>
    <property type="match status" value="1"/>
</dbReference>
<organism evidence="4">
    <name type="scientific">Caldiarchaeum subterraneum</name>
    <dbReference type="NCBI Taxonomy" id="311458"/>
    <lineage>
        <taxon>Archaea</taxon>
        <taxon>Nitrososphaerota</taxon>
        <taxon>Candidatus Caldarchaeales</taxon>
        <taxon>Candidatus Caldarchaeaceae</taxon>
        <taxon>Candidatus Caldarchaeum</taxon>
    </lineage>
</organism>
<gene>
    <name evidence="4" type="ORF">ENT82_03835</name>
</gene>
<dbReference type="PANTHER" id="PTHR42796:SF7">
    <property type="entry name" value="2-DEHYDRO-3-DEOXY-D-ARABINONATE DEHYDRATASE"/>
    <property type="match status" value="1"/>
</dbReference>
<evidence type="ECO:0000313" key="4">
    <source>
        <dbReference type="EMBL" id="HGN90246.1"/>
    </source>
</evidence>
<evidence type="ECO:0000256" key="1">
    <source>
        <dbReference type="ARBA" id="ARBA00010211"/>
    </source>
</evidence>
<dbReference type="Gene3D" id="3.90.850.10">
    <property type="entry name" value="Fumarylacetoacetase-like, C-terminal domain"/>
    <property type="match status" value="1"/>
</dbReference>
<dbReference type="GO" id="GO:0016787">
    <property type="term" value="F:hydrolase activity"/>
    <property type="evidence" value="ECO:0007669"/>
    <property type="project" value="UniProtKB-KW"/>
</dbReference>